<dbReference type="Proteomes" id="UP000663419">
    <property type="component" value="Chromosome 3"/>
</dbReference>
<accession>A0A8A1LIN9</accession>
<dbReference type="VEuPathDB" id="FungiDB:I7I53_00585"/>
<organism evidence="1 2">
    <name type="scientific">Ajellomyces capsulatus (strain H88)</name>
    <name type="common">Darling's disease fungus</name>
    <name type="synonym">Histoplasma capsulatum</name>
    <dbReference type="NCBI Taxonomy" id="544711"/>
    <lineage>
        <taxon>Eukaryota</taxon>
        <taxon>Fungi</taxon>
        <taxon>Dikarya</taxon>
        <taxon>Ascomycota</taxon>
        <taxon>Pezizomycotina</taxon>
        <taxon>Eurotiomycetes</taxon>
        <taxon>Eurotiomycetidae</taxon>
        <taxon>Onygenales</taxon>
        <taxon>Ajellomycetaceae</taxon>
        <taxon>Histoplasma</taxon>
    </lineage>
</organism>
<name>A0A8A1LIN9_AJEC8</name>
<proteinExistence type="predicted"/>
<protein>
    <submittedName>
        <fullName evidence="1">Uncharacterized protein</fullName>
    </submittedName>
</protein>
<evidence type="ECO:0000313" key="2">
    <source>
        <dbReference type="Proteomes" id="UP000663419"/>
    </source>
</evidence>
<dbReference type="EMBL" id="CP069104">
    <property type="protein sequence ID" value="QSS53350.1"/>
    <property type="molecule type" value="Genomic_DNA"/>
</dbReference>
<gene>
    <name evidence="1" type="ORF">I7I53_00585</name>
</gene>
<reference evidence="1" key="1">
    <citation type="submission" date="2021-01" db="EMBL/GenBank/DDBJ databases">
        <title>Chromosome-level genome assembly of a human fungal pathogen reveals clustering of transcriptionally co-regulated genes.</title>
        <authorList>
            <person name="Voorhies M."/>
            <person name="Cohen S."/>
            <person name="Shea T.P."/>
            <person name="Petrus S."/>
            <person name="Munoz J.F."/>
            <person name="Poplawski S."/>
            <person name="Goldman W.E."/>
            <person name="Michael T."/>
            <person name="Cuomo C.A."/>
            <person name="Sil A."/>
            <person name="Beyhan S."/>
        </authorList>
    </citation>
    <scope>NUCLEOTIDE SEQUENCE</scope>
    <source>
        <strain evidence="1">H88</strain>
    </source>
</reference>
<dbReference type="AlphaFoldDB" id="A0A8A1LIN9"/>
<sequence length="74" mass="8368">MFPFGSLAVFMDRQAIDNVDSFAVVISCDHTEALFVEKTISPCPILGSEMTSLQCRRNCSTSPETVQRETWKFF</sequence>
<evidence type="ECO:0000313" key="1">
    <source>
        <dbReference type="EMBL" id="QSS53350.1"/>
    </source>
</evidence>